<dbReference type="EMBL" id="BARU01021155">
    <property type="protein sequence ID" value="GAH57345.1"/>
    <property type="molecule type" value="Genomic_DNA"/>
</dbReference>
<feature type="non-terminal residue" evidence="1">
    <location>
        <position position="150"/>
    </location>
</feature>
<accession>X1HJV8</accession>
<evidence type="ECO:0000313" key="1">
    <source>
        <dbReference type="EMBL" id="GAH57345.1"/>
    </source>
</evidence>
<proteinExistence type="predicted"/>
<comment type="caution">
    <text evidence="1">The sequence shown here is derived from an EMBL/GenBank/DDBJ whole genome shotgun (WGS) entry which is preliminary data.</text>
</comment>
<name>X1HJV8_9ZZZZ</name>
<gene>
    <name evidence="1" type="ORF">S03H2_34643</name>
</gene>
<sequence>MDKFIGKIIQGRTIQAAFQRGKVYANNITQKERVDLKKSIKEELKKIAKKYINPVSENNHINNIKHLSQIISKKHTKILKKGLLRIGTSQKLLNVYIKFLWCLGKVAKPPHCPIDGIVLYEIGDYRNWTDLKTITEYKDVISKIRKHIGN</sequence>
<protein>
    <submittedName>
        <fullName evidence="1">Uncharacterized protein</fullName>
    </submittedName>
</protein>
<dbReference type="AlphaFoldDB" id="X1HJV8"/>
<organism evidence="1">
    <name type="scientific">marine sediment metagenome</name>
    <dbReference type="NCBI Taxonomy" id="412755"/>
    <lineage>
        <taxon>unclassified sequences</taxon>
        <taxon>metagenomes</taxon>
        <taxon>ecological metagenomes</taxon>
    </lineage>
</organism>
<reference evidence="1" key="1">
    <citation type="journal article" date="2014" name="Front. Microbiol.">
        <title>High frequency of phylogenetically diverse reductive dehalogenase-homologous genes in deep subseafloor sedimentary metagenomes.</title>
        <authorList>
            <person name="Kawai M."/>
            <person name="Futagami T."/>
            <person name="Toyoda A."/>
            <person name="Takaki Y."/>
            <person name="Nishi S."/>
            <person name="Hori S."/>
            <person name="Arai W."/>
            <person name="Tsubouchi T."/>
            <person name="Morono Y."/>
            <person name="Uchiyama I."/>
            <person name="Ito T."/>
            <person name="Fujiyama A."/>
            <person name="Inagaki F."/>
            <person name="Takami H."/>
        </authorList>
    </citation>
    <scope>NUCLEOTIDE SEQUENCE</scope>
    <source>
        <strain evidence="1">Expedition CK06-06</strain>
    </source>
</reference>